<keyword evidence="9 14" id="KW-0406">Ion transport</keyword>
<keyword evidence="4 14" id="KW-1003">Cell membrane</keyword>
<comment type="function">
    <text evidence="14">Catalyzes the sodium-dependent uptake of extracellular L-proline.</text>
</comment>
<dbReference type="Gene3D" id="1.20.1730.10">
    <property type="entry name" value="Sodium/glucose cotransporter"/>
    <property type="match status" value="1"/>
</dbReference>
<evidence type="ECO:0000256" key="8">
    <source>
        <dbReference type="ARBA" id="ARBA00023053"/>
    </source>
</evidence>
<dbReference type="NCBIfam" id="TIGR00813">
    <property type="entry name" value="sss"/>
    <property type="match status" value="1"/>
</dbReference>
<keyword evidence="3 14" id="KW-0813">Transport</keyword>
<evidence type="ECO:0000256" key="9">
    <source>
        <dbReference type="ARBA" id="ARBA00023065"/>
    </source>
</evidence>
<keyword evidence="14" id="KW-0029">Amino-acid transport</keyword>
<dbReference type="PROSITE" id="PS00456">
    <property type="entry name" value="NA_SOLUT_SYMP_1"/>
    <property type="match status" value="1"/>
</dbReference>
<reference evidence="15" key="2">
    <citation type="journal article" date="2023" name="Biology">
        <title>Prokaryotic Life Associated with Coal-Fire Gas Vents Revealed by Metagenomics.</title>
        <authorList>
            <person name="Kadnikov V.V."/>
            <person name="Mardanov A.V."/>
            <person name="Beletsky A.V."/>
            <person name="Karnachuk O.V."/>
            <person name="Ravin N.V."/>
        </authorList>
    </citation>
    <scope>NUCLEOTIDE SEQUENCE</scope>
    <source>
        <strain evidence="15">Bu02</strain>
    </source>
</reference>
<evidence type="ECO:0000256" key="5">
    <source>
        <dbReference type="ARBA" id="ARBA00022692"/>
    </source>
</evidence>
<feature type="transmembrane region" description="Helical" evidence="14">
    <location>
        <begin position="74"/>
        <end position="92"/>
    </location>
</feature>
<dbReference type="PANTHER" id="PTHR48086:SF3">
    <property type="entry name" value="SODIUM_PROLINE SYMPORTER"/>
    <property type="match status" value="1"/>
</dbReference>
<comment type="catalytic activity">
    <reaction evidence="12">
        <text>L-proline(in) + Na(+)(in) = L-proline(out) + Na(+)(out)</text>
        <dbReference type="Rhea" id="RHEA:28967"/>
        <dbReference type="ChEBI" id="CHEBI:29101"/>
        <dbReference type="ChEBI" id="CHEBI:60039"/>
    </reaction>
</comment>
<evidence type="ECO:0000256" key="14">
    <source>
        <dbReference type="RuleBase" id="RU366012"/>
    </source>
</evidence>
<organism evidence="15">
    <name type="scientific">Candidatus Fermentithermobacillus carboniphilus</name>
    <dbReference type="NCBI Taxonomy" id="3085328"/>
    <lineage>
        <taxon>Bacteria</taxon>
        <taxon>Bacillati</taxon>
        <taxon>Bacillota</taxon>
        <taxon>Candidatus Fermentithermobacillia</taxon>
        <taxon>Candidatus Fermentithermobacillales</taxon>
        <taxon>Candidatus Fermentithermobacillaceae</taxon>
        <taxon>Candidatus Fermentithermobacillus</taxon>
    </lineage>
</organism>
<accession>A0AAT9LDZ7</accession>
<dbReference type="CDD" id="cd11475">
    <property type="entry name" value="SLC5sbd_PutP"/>
    <property type="match status" value="1"/>
</dbReference>
<evidence type="ECO:0000256" key="12">
    <source>
        <dbReference type="ARBA" id="ARBA00033708"/>
    </source>
</evidence>
<evidence type="ECO:0000256" key="13">
    <source>
        <dbReference type="RuleBase" id="RU362091"/>
    </source>
</evidence>
<evidence type="ECO:0000256" key="10">
    <source>
        <dbReference type="ARBA" id="ARBA00023136"/>
    </source>
</evidence>
<evidence type="ECO:0000256" key="2">
    <source>
        <dbReference type="ARBA" id="ARBA00006434"/>
    </source>
</evidence>
<comment type="subcellular location">
    <subcellularLocation>
        <location evidence="1 14">Cell membrane</location>
        <topology evidence="1 14">Multi-pass membrane protein</topology>
    </subcellularLocation>
</comment>
<reference evidence="15" key="1">
    <citation type="submission" date="2020-10" db="EMBL/GenBank/DDBJ databases">
        <authorList>
            <person name="Kadnikov V."/>
            <person name="Beletsky A.V."/>
            <person name="Mardanov A.V."/>
            <person name="Karnachuk O.V."/>
            <person name="Ravin N.V."/>
        </authorList>
    </citation>
    <scope>NUCLEOTIDE SEQUENCE</scope>
    <source>
        <strain evidence="15">Bu02</strain>
    </source>
</reference>
<keyword evidence="6 14" id="KW-0769">Symport</keyword>
<feature type="transmembrane region" description="Helical" evidence="14">
    <location>
        <begin position="187"/>
        <end position="210"/>
    </location>
</feature>
<evidence type="ECO:0000256" key="4">
    <source>
        <dbReference type="ARBA" id="ARBA00022475"/>
    </source>
</evidence>
<feature type="transmembrane region" description="Helical" evidence="14">
    <location>
        <begin position="230"/>
        <end position="256"/>
    </location>
</feature>
<evidence type="ECO:0000256" key="3">
    <source>
        <dbReference type="ARBA" id="ARBA00022448"/>
    </source>
</evidence>
<dbReference type="GO" id="GO:0031402">
    <property type="term" value="F:sodium ion binding"/>
    <property type="evidence" value="ECO:0007669"/>
    <property type="project" value="UniProtKB-UniRule"/>
</dbReference>
<feature type="transmembrane region" description="Helical" evidence="14">
    <location>
        <begin position="455"/>
        <end position="473"/>
    </location>
</feature>
<feature type="transmembrane region" description="Helical" evidence="14">
    <location>
        <begin position="7"/>
        <end position="25"/>
    </location>
</feature>
<evidence type="ECO:0000256" key="7">
    <source>
        <dbReference type="ARBA" id="ARBA00022989"/>
    </source>
</evidence>
<dbReference type="GO" id="GO:0005298">
    <property type="term" value="F:proline:sodium symporter activity"/>
    <property type="evidence" value="ECO:0007669"/>
    <property type="project" value="UniProtKB-UniRule"/>
</dbReference>
<protein>
    <recommendedName>
        <fullName evidence="14">Sodium/proline symporter</fullName>
    </recommendedName>
    <alternativeName>
        <fullName evidence="14">Proline permease</fullName>
    </alternativeName>
</protein>
<dbReference type="AlphaFoldDB" id="A0AAT9LDZ7"/>
<evidence type="ECO:0000313" key="15">
    <source>
        <dbReference type="EMBL" id="QUL99365.1"/>
    </source>
</evidence>
<keyword evidence="7 14" id="KW-1133">Transmembrane helix</keyword>
<dbReference type="KEGG" id="fcz:IMF26_04740"/>
<keyword evidence="10 14" id="KW-0472">Membrane</keyword>
<keyword evidence="11 14" id="KW-0739">Sodium transport</keyword>
<name>A0AAT9LDZ7_9FIRM</name>
<feature type="transmembrane region" description="Helical" evidence="14">
    <location>
        <begin position="386"/>
        <end position="411"/>
    </location>
</feature>
<dbReference type="InterPro" id="IPR018212">
    <property type="entry name" value="Na/solute_symporter_CS"/>
</dbReference>
<evidence type="ECO:0000256" key="6">
    <source>
        <dbReference type="ARBA" id="ARBA00022847"/>
    </source>
</evidence>
<feature type="transmembrane region" description="Helical" evidence="14">
    <location>
        <begin position="313"/>
        <end position="342"/>
    </location>
</feature>
<keyword evidence="8 14" id="KW-0915">Sodium</keyword>
<proteinExistence type="inferred from homology"/>
<dbReference type="Pfam" id="PF00474">
    <property type="entry name" value="SSF"/>
    <property type="match status" value="1"/>
</dbReference>
<comment type="similarity">
    <text evidence="2 13">Belongs to the sodium:solute symporter (SSF) (TC 2.A.21) family.</text>
</comment>
<evidence type="ECO:0000256" key="11">
    <source>
        <dbReference type="ARBA" id="ARBA00023201"/>
    </source>
</evidence>
<dbReference type="InterPro" id="IPR050277">
    <property type="entry name" value="Sodium:Solute_Symporter"/>
</dbReference>
<evidence type="ECO:0000256" key="1">
    <source>
        <dbReference type="ARBA" id="ARBA00004651"/>
    </source>
</evidence>
<keyword evidence="5 14" id="KW-0812">Transmembrane</keyword>
<feature type="transmembrane region" description="Helical" evidence="14">
    <location>
        <begin position="268"/>
        <end position="293"/>
    </location>
</feature>
<dbReference type="GO" id="GO:0015824">
    <property type="term" value="P:proline transport"/>
    <property type="evidence" value="ECO:0007669"/>
    <property type="project" value="UniProtKB-UniRule"/>
</dbReference>
<feature type="transmembrane region" description="Helical" evidence="14">
    <location>
        <begin position="363"/>
        <end position="380"/>
    </location>
</feature>
<dbReference type="EMBL" id="CP062796">
    <property type="protein sequence ID" value="QUL99365.1"/>
    <property type="molecule type" value="Genomic_DNA"/>
</dbReference>
<dbReference type="PROSITE" id="PS50283">
    <property type="entry name" value="NA_SOLUT_SYMP_3"/>
    <property type="match status" value="1"/>
</dbReference>
<dbReference type="GO" id="GO:0005886">
    <property type="term" value="C:plasma membrane"/>
    <property type="evidence" value="ECO:0007669"/>
    <property type="project" value="UniProtKB-SubCell"/>
</dbReference>
<gene>
    <name evidence="15" type="ORF">IMF26_04740</name>
</gene>
<feature type="transmembrane region" description="Helical" evidence="14">
    <location>
        <begin position="155"/>
        <end position="180"/>
    </location>
</feature>
<dbReference type="PANTHER" id="PTHR48086">
    <property type="entry name" value="SODIUM/PROLINE SYMPORTER-RELATED"/>
    <property type="match status" value="1"/>
</dbReference>
<dbReference type="InterPro" id="IPR001734">
    <property type="entry name" value="Na/solute_symporter"/>
</dbReference>
<feature type="transmembrane region" description="Helical" evidence="14">
    <location>
        <begin position="122"/>
        <end position="140"/>
    </location>
</feature>
<feature type="transmembrane region" description="Helical" evidence="14">
    <location>
        <begin position="418"/>
        <end position="435"/>
    </location>
</feature>
<sequence length="486" mass="52419">MITLTYSVVLALYLIGMLALGWYFSKKVTGTDEYYTTGRSTNAAVTGFSYSATQMSAGTAIGSPATVWKLGYNYIPVSIASTAAPWFTFLSIGERMRKIAERINAYTYGDIFEARYGRHARFFYAFLMLIFYIPLMVGQLKACGEILKVALGLDYLVGMVVAGIVIIVYTWTGGMFAVAWTDLVQGLIMIVGLVVLAFTSLSRAGGMAALHQNLAAIDPRLIKLTGLVTGTWAVCNMITWSVLQIGGSAAAVVRFIIAKDMKTLRAALGYSIVFQTIIFASVGVVGLAGRVLLPDLKVADSLVPTLAANLLHPVFGGVVLSAVLAAIMSTVDSVLLLCSAAATRDLYVPLINPKASDEQQLKVGRITTVVLGVAAILLAIRPIDAVQWLVAFSFNVMAASLTVPILCAAWWPRATRQGALAAMYSGLISSLYWYYLGWQQFKSLSNWPYGLWPGVLGTAVSLVFMLIGTYLSAPPDEKTKEIFYAA</sequence>
<dbReference type="InterPro" id="IPR011851">
    <property type="entry name" value="Na/Pro_symporter"/>
</dbReference>
<dbReference type="InterPro" id="IPR038377">
    <property type="entry name" value="Na/Glc_symporter_sf"/>
</dbReference>